<proteinExistence type="predicted"/>
<name>A0A3M9X3Z7_9HYPH</name>
<comment type="caution">
    <text evidence="1">The sequence shown here is derived from an EMBL/GenBank/DDBJ whole genome shotgun (WGS) entry which is preliminary data.</text>
</comment>
<reference evidence="1 2" key="1">
    <citation type="journal article" date="2018" name="Mol. Plant Microbe Interact.">
        <title>Taxonomically Different Co-Microsymbionts of a Relict Legume, Oxytropis popoviana, Have Complementary Sets of Symbiotic Genes and Together Increase the Efficiency of Plant Nodulation.</title>
        <authorList>
            <person name="Safronova V."/>
            <person name="Belimov A."/>
            <person name="Sazanova A."/>
            <person name="Chirak E."/>
            <person name="Verkhozina A."/>
            <person name="Kuznetsova I."/>
            <person name="Andronov E."/>
            <person name="Puhalsky J."/>
            <person name="Tikhonovich I."/>
        </authorList>
    </citation>
    <scope>NUCLEOTIDE SEQUENCE [LARGE SCALE GENOMIC DNA]</scope>
    <source>
        <strain evidence="1 2">Opo-235</strain>
    </source>
</reference>
<organism evidence="1 2">
    <name type="scientific">Mesorhizobium japonicum</name>
    <dbReference type="NCBI Taxonomy" id="2066070"/>
    <lineage>
        <taxon>Bacteria</taxon>
        <taxon>Pseudomonadati</taxon>
        <taxon>Pseudomonadota</taxon>
        <taxon>Alphaproteobacteria</taxon>
        <taxon>Hyphomicrobiales</taxon>
        <taxon>Phyllobacteriaceae</taxon>
        <taxon>Mesorhizobium</taxon>
    </lineage>
</organism>
<dbReference type="EMBL" id="QKOD01000009">
    <property type="protein sequence ID" value="RNJ42739.1"/>
    <property type="molecule type" value="Genomic_DNA"/>
</dbReference>
<evidence type="ECO:0000313" key="1">
    <source>
        <dbReference type="EMBL" id="RNJ42739.1"/>
    </source>
</evidence>
<protein>
    <submittedName>
        <fullName evidence="1">Uncharacterized protein</fullName>
    </submittedName>
</protein>
<accession>A0A3M9X3Z7</accession>
<dbReference type="AlphaFoldDB" id="A0A3M9X3Z7"/>
<dbReference type="Proteomes" id="UP000275436">
    <property type="component" value="Unassembled WGS sequence"/>
</dbReference>
<evidence type="ECO:0000313" key="2">
    <source>
        <dbReference type="Proteomes" id="UP000275436"/>
    </source>
</evidence>
<dbReference type="Pfam" id="PF14350">
    <property type="entry name" value="Beta_protein"/>
    <property type="match status" value="1"/>
</dbReference>
<sequence>MTRYIPILRWKQGERTALNHLAASTRNGVAPHVVLTQAQFNGSSKKSSSDTPPKKAPLSAAEHFAKQVFDAWGKNLFFLDAADLVGDTAKHDLDEIRHAAKKLELYLVPSARYSAPKEYRDAIRRAVKQDGLGLALRLTLSDMTSAPTWISSWPFPVAETDLIIDLGASVASVLALGSSVLTAFQALTNGAEWRSVTMTGGNIPATLTGYVVGRTMLPRSEFALWSKLVAAPLPYSLDFGDYATIGPEASTEDIGGPVPINAKYTLKPDFAVYHGVKEKGPAGKPRDQQYRAYAKDITSKLPNRFPLAYCWGDQMIDAIANSAPTAGSPTSWVSYSINRHIEITRTQLP</sequence>
<dbReference type="RefSeq" id="WP_123169432.1">
    <property type="nucleotide sequence ID" value="NZ_QKOD01000009.1"/>
</dbReference>
<dbReference type="InterPro" id="IPR025683">
    <property type="entry name" value="Protein_beta"/>
</dbReference>
<gene>
    <name evidence="1" type="ORF">DNR46_26885</name>
</gene>